<feature type="chain" id="PRO_5021245172" evidence="1">
    <location>
        <begin position="20"/>
        <end position="363"/>
    </location>
</feature>
<keyword evidence="4" id="KW-1185">Reference proteome</keyword>
<dbReference type="InterPro" id="IPR030395">
    <property type="entry name" value="GP_PDE_dom"/>
</dbReference>
<dbReference type="PANTHER" id="PTHR46211:SF14">
    <property type="entry name" value="GLYCEROPHOSPHODIESTER PHOSPHODIESTERASE"/>
    <property type="match status" value="1"/>
</dbReference>
<dbReference type="OrthoDB" id="1058301at2759"/>
<dbReference type="GO" id="GO:0008081">
    <property type="term" value="F:phosphoric diester hydrolase activity"/>
    <property type="evidence" value="ECO:0007669"/>
    <property type="project" value="InterPro"/>
</dbReference>
<evidence type="ECO:0000256" key="1">
    <source>
        <dbReference type="SAM" id="SignalP"/>
    </source>
</evidence>
<accession>A0A4Y7TLP5</accession>
<reference evidence="3 4" key="1">
    <citation type="journal article" date="2019" name="Nat. Ecol. Evol.">
        <title>Megaphylogeny resolves global patterns of mushroom evolution.</title>
        <authorList>
            <person name="Varga T."/>
            <person name="Krizsan K."/>
            <person name="Foldi C."/>
            <person name="Dima B."/>
            <person name="Sanchez-Garcia M."/>
            <person name="Sanchez-Ramirez S."/>
            <person name="Szollosi G.J."/>
            <person name="Szarkandi J.G."/>
            <person name="Papp V."/>
            <person name="Albert L."/>
            <person name="Andreopoulos W."/>
            <person name="Angelini C."/>
            <person name="Antonin V."/>
            <person name="Barry K.W."/>
            <person name="Bougher N.L."/>
            <person name="Buchanan P."/>
            <person name="Buyck B."/>
            <person name="Bense V."/>
            <person name="Catcheside P."/>
            <person name="Chovatia M."/>
            <person name="Cooper J."/>
            <person name="Damon W."/>
            <person name="Desjardin D."/>
            <person name="Finy P."/>
            <person name="Geml J."/>
            <person name="Haridas S."/>
            <person name="Hughes K."/>
            <person name="Justo A."/>
            <person name="Karasinski D."/>
            <person name="Kautmanova I."/>
            <person name="Kiss B."/>
            <person name="Kocsube S."/>
            <person name="Kotiranta H."/>
            <person name="LaButti K.M."/>
            <person name="Lechner B.E."/>
            <person name="Liimatainen K."/>
            <person name="Lipzen A."/>
            <person name="Lukacs Z."/>
            <person name="Mihaltcheva S."/>
            <person name="Morgado L.N."/>
            <person name="Niskanen T."/>
            <person name="Noordeloos M.E."/>
            <person name="Ohm R.A."/>
            <person name="Ortiz-Santana B."/>
            <person name="Ovrebo C."/>
            <person name="Racz N."/>
            <person name="Riley R."/>
            <person name="Savchenko A."/>
            <person name="Shiryaev A."/>
            <person name="Soop K."/>
            <person name="Spirin V."/>
            <person name="Szebenyi C."/>
            <person name="Tomsovsky M."/>
            <person name="Tulloss R.E."/>
            <person name="Uehling J."/>
            <person name="Grigoriev I.V."/>
            <person name="Vagvolgyi C."/>
            <person name="Papp T."/>
            <person name="Martin F.M."/>
            <person name="Miettinen O."/>
            <person name="Hibbett D.S."/>
            <person name="Nagy L.G."/>
        </authorList>
    </citation>
    <scope>NUCLEOTIDE SEQUENCE [LARGE SCALE GENOMIC DNA]</scope>
    <source>
        <strain evidence="3 4">FP101781</strain>
    </source>
</reference>
<protein>
    <submittedName>
        <fullName evidence="3">PLC-like phosphodiesterase</fullName>
    </submittedName>
</protein>
<keyword evidence="1" id="KW-0732">Signal</keyword>
<feature type="domain" description="GP-PDE" evidence="2">
    <location>
        <begin position="35"/>
        <end position="336"/>
    </location>
</feature>
<dbReference type="Pfam" id="PF03009">
    <property type="entry name" value="GDPD"/>
    <property type="match status" value="1"/>
</dbReference>
<comment type="caution">
    <text evidence="3">The sequence shown here is derived from an EMBL/GenBank/DDBJ whole genome shotgun (WGS) entry which is preliminary data.</text>
</comment>
<sequence>MVSLNLFAIVAASVTLAQAIPQALEQDLLGSSRFFDVQGHRGGRGEAIENTLPAFAWGLIDGVSTLELDNGLTKDGAVVVWHDEDIPADKCKDTSPVTPGDSQFPYVGKYIANLTLAQIKTLDCGSQRLSTFPMQLTYPGTKISTLGEVFDFVRCVDKKRAVKFNIESKVNPVIPGSTRSPEDFVAAQYAAFVKSGYPLSQITYQSFDWRTLIGMKKRDSRVPTSALIQPLTATADGNGVFPFLAGTDLNSFPGSSIFTRIAQAAKSIQVATLSPASGTVPSPGLFSNKEMIDEAHRLGLTVVPWTVDDLNTAQALVDLGVDGIISDYPLIIRRLAEQVGRSVSAQRSQATVLQCLNKHIQRV</sequence>
<evidence type="ECO:0000313" key="4">
    <source>
        <dbReference type="Proteomes" id="UP000298030"/>
    </source>
</evidence>
<dbReference type="STRING" id="71717.A0A4Y7TLP5"/>
<dbReference type="PROSITE" id="PS51704">
    <property type="entry name" value="GP_PDE"/>
    <property type="match status" value="1"/>
</dbReference>
<dbReference type="Gene3D" id="3.20.20.190">
    <property type="entry name" value="Phosphatidylinositol (PI) phosphodiesterase"/>
    <property type="match status" value="1"/>
</dbReference>
<proteinExistence type="predicted"/>
<evidence type="ECO:0000259" key="2">
    <source>
        <dbReference type="PROSITE" id="PS51704"/>
    </source>
</evidence>
<dbReference type="PANTHER" id="PTHR46211">
    <property type="entry name" value="GLYCEROPHOSPHORYL DIESTER PHOSPHODIESTERASE"/>
    <property type="match status" value="1"/>
</dbReference>
<feature type="signal peptide" evidence="1">
    <location>
        <begin position="1"/>
        <end position="19"/>
    </location>
</feature>
<dbReference type="AlphaFoldDB" id="A0A4Y7TLP5"/>
<dbReference type="Proteomes" id="UP000298030">
    <property type="component" value="Unassembled WGS sequence"/>
</dbReference>
<evidence type="ECO:0000313" key="3">
    <source>
        <dbReference type="EMBL" id="TEB35103.1"/>
    </source>
</evidence>
<dbReference type="EMBL" id="QPFP01000008">
    <property type="protein sequence ID" value="TEB35103.1"/>
    <property type="molecule type" value="Genomic_DNA"/>
</dbReference>
<dbReference type="GO" id="GO:0006629">
    <property type="term" value="P:lipid metabolic process"/>
    <property type="evidence" value="ECO:0007669"/>
    <property type="project" value="InterPro"/>
</dbReference>
<dbReference type="SUPFAM" id="SSF51695">
    <property type="entry name" value="PLC-like phosphodiesterases"/>
    <property type="match status" value="1"/>
</dbReference>
<name>A0A4Y7TLP5_COPMI</name>
<organism evidence="3 4">
    <name type="scientific">Coprinellus micaceus</name>
    <name type="common">Glistening ink-cap mushroom</name>
    <name type="synonym">Coprinus micaceus</name>
    <dbReference type="NCBI Taxonomy" id="71717"/>
    <lineage>
        <taxon>Eukaryota</taxon>
        <taxon>Fungi</taxon>
        <taxon>Dikarya</taxon>
        <taxon>Basidiomycota</taxon>
        <taxon>Agaricomycotina</taxon>
        <taxon>Agaricomycetes</taxon>
        <taxon>Agaricomycetidae</taxon>
        <taxon>Agaricales</taxon>
        <taxon>Agaricineae</taxon>
        <taxon>Psathyrellaceae</taxon>
        <taxon>Coprinellus</taxon>
    </lineage>
</organism>
<dbReference type="InterPro" id="IPR017946">
    <property type="entry name" value="PLC-like_Pdiesterase_TIM-brl"/>
</dbReference>
<gene>
    <name evidence="3" type="ORF">FA13DRAFT_1441328</name>
</gene>